<evidence type="ECO:0000259" key="4">
    <source>
        <dbReference type="Pfam" id="PF03199"/>
    </source>
</evidence>
<keyword evidence="6" id="KW-1185">Reference proteome</keyword>
<organism evidence="5 6">
    <name type="scientific">Clavelina lepadiformis</name>
    <name type="common">Light-bulb sea squirt</name>
    <name type="synonym">Ascidia lepadiformis</name>
    <dbReference type="NCBI Taxonomy" id="159417"/>
    <lineage>
        <taxon>Eukaryota</taxon>
        <taxon>Metazoa</taxon>
        <taxon>Chordata</taxon>
        <taxon>Tunicata</taxon>
        <taxon>Ascidiacea</taxon>
        <taxon>Aplousobranchia</taxon>
        <taxon>Clavelinidae</taxon>
        <taxon>Clavelina</taxon>
    </lineage>
</organism>
<dbReference type="InterPro" id="IPR016185">
    <property type="entry name" value="PreATP-grasp_dom_sf"/>
</dbReference>
<reference evidence="5 6" key="1">
    <citation type="submission" date="2024-02" db="EMBL/GenBank/DDBJ databases">
        <authorList>
            <person name="Daric V."/>
            <person name="Darras S."/>
        </authorList>
    </citation>
    <scope>NUCLEOTIDE SEQUENCE [LARGE SCALE GENOMIC DNA]</scope>
</reference>
<dbReference type="EMBL" id="CAWYQH010000098">
    <property type="protein sequence ID" value="CAK8684782.1"/>
    <property type="molecule type" value="Genomic_DNA"/>
</dbReference>
<dbReference type="Pfam" id="PF03917">
    <property type="entry name" value="GSH_synth_ATP"/>
    <property type="match status" value="1"/>
</dbReference>
<dbReference type="Proteomes" id="UP001642483">
    <property type="component" value="Unassembled WGS sequence"/>
</dbReference>
<evidence type="ECO:0000256" key="1">
    <source>
        <dbReference type="ARBA" id="ARBA00020821"/>
    </source>
</evidence>
<dbReference type="Gene3D" id="3.30.1490.50">
    <property type="match status" value="1"/>
</dbReference>
<evidence type="ECO:0000256" key="3">
    <source>
        <dbReference type="PIRNR" id="PIRNR001558"/>
    </source>
</evidence>
<sequence>MLVQKYHCYISVMHKLLNGQNMIPLFTKLQEENYDNLAGNARDHSVSKGIVILCKDDQSSVKRYKCAPFTLFPSPITKDGFQLLTFLQPHINKLIHDVSQDDEFMSSVFQSVIKVDDFTKKLYNIYKASKTSVKQQLQLGIFRSDYMFDCVIEKNRTETYNPKQIEVNTIAASFIGLGSRINSVHCKVLQDAKMKPLTTQMPKNEALTKVAHGLVAAWETYGNSDAIVVFLVEENEANIFDQRALEYAIYEINESIIVKRKTFTELLKNIALSSDRKITVNDEEVAVVYFRTGYTPNDYTNEQFWDVRLKLEKSCAILCPSVGYQLAGCKKMQEVLAQPNVLEKFIDDEDVVQKMRSTFAGLYALDMNSDGDNAVQMARTNPDHYVLKPQREGGGNSSLTELEYF</sequence>
<dbReference type="PANTHER" id="PTHR11130">
    <property type="entry name" value="GLUTATHIONE SYNTHETASE"/>
    <property type="match status" value="1"/>
</dbReference>
<comment type="catalytic activity">
    <reaction evidence="2">
        <text>gamma-L-glutamyl-L-cysteine + glycine + ATP = glutathione + ADP + phosphate + H(+)</text>
        <dbReference type="Rhea" id="RHEA:13557"/>
        <dbReference type="ChEBI" id="CHEBI:15378"/>
        <dbReference type="ChEBI" id="CHEBI:30616"/>
        <dbReference type="ChEBI" id="CHEBI:43474"/>
        <dbReference type="ChEBI" id="CHEBI:57305"/>
        <dbReference type="ChEBI" id="CHEBI:57925"/>
        <dbReference type="ChEBI" id="CHEBI:58173"/>
        <dbReference type="ChEBI" id="CHEBI:456216"/>
        <dbReference type="EC" id="6.3.2.3"/>
    </reaction>
    <physiologicalReaction direction="left-to-right" evidence="2">
        <dbReference type="Rhea" id="RHEA:13558"/>
    </physiologicalReaction>
</comment>
<dbReference type="Pfam" id="PF03199">
    <property type="entry name" value="GSH_synthase"/>
    <property type="match status" value="1"/>
</dbReference>
<dbReference type="NCBIfam" id="TIGR01986">
    <property type="entry name" value="glut_syn_euk"/>
    <property type="match status" value="1"/>
</dbReference>
<dbReference type="PIRSF" id="PIRSF001558">
    <property type="entry name" value="GSHase"/>
    <property type="match status" value="1"/>
</dbReference>
<comment type="caution">
    <text evidence="5">The sequence shown here is derived from an EMBL/GenBank/DDBJ whole genome shotgun (WGS) entry which is preliminary data.</text>
</comment>
<gene>
    <name evidence="5" type="ORF">CVLEPA_LOCUS15896</name>
</gene>
<keyword evidence="3" id="KW-0479">Metal-binding</keyword>
<name>A0ABP0FYW0_CLALP</name>
<dbReference type="SUPFAM" id="SSF56059">
    <property type="entry name" value="Glutathione synthetase ATP-binding domain-like"/>
    <property type="match status" value="1"/>
</dbReference>
<comment type="cofactor">
    <cofactor evidence="3">
        <name>Mg(2+)</name>
        <dbReference type="ChEBI" id="CHEBI:18420"/>
    </cofactor>
    <text evidence="3">Binds 1 Mg(2+) ion per subunit.</text>
</comment>
<evidence type="ECO:0000313" key="6">
    <source>
        <dbReference type="Proteomes" id="UP001642483"/>
    </source>
</evidence>
<dbReference type="InterPro" id="IPR014049">
    <property type="entry name" value="Glutathione_synthase_N_euk"/>
</dbReference>
<keyword evidence="3" id="KW-0067">ATP-binding</keyword>
<feature type="domain" description="Glutathione synthase substrate-binding" evidence="4">
    <location>
        <begin position="226"/>
        <end position="327"/>
    </location>
</feature>
<evidence type="ECO:0000256" key="2">
    <source>
        <dbReference type="ARBA" id="ARBA00048871"/>
    </source>
</evidence>
<dbReference type="Gene3D" id="3.40.50.1760">
    <property type="entry name" value="Glutathione synthase, substrate-binding domain superfamily, eukaryotic"/>
    <property type="match status" value="1"/>
</dbReference>
<comment type="pathway">
    <text evidence="3">Sulfur metabolism; glutathione biosynthesis; glutathione from L-cysteine and L-glutamate: step 2/2.</text>
</comment>
<dbReference type="InterPro" id="IPR014709">
    <property type="entry name" value="Glutathione_synthase_C_euk"/>
</dbReference>
<dbReference type="InterPro" id="IPR037013">
    <property type="entry name" value="GSH-S_sub-bd_sf"/>
</dbReference>
<dbReference type="SUPFAM" id="SSF52440">
    <property type="entry name" value="PreATP-grasp domain"/>
    <property type="match status" value="1"/>
</dbReference>
<dbReference type="PANTHER" id="PTHR11130:SF0">
    <property type="entry name" value="GLUTATHIONE SYNTHETASE"/>
    <property type="match status" value="1"/>
</dbReference>
<evidence type="ECO:0000313" key="5">
    <source>
        <dbReference type="EMBL" id="CAK8684782.1"/>
    </source>
</evidence>
<accession>A0ABP0FYW0</accession>
<dbReference type="Gene3D" id="3.30.470.20">
    <property type="entry name" value="ATP-grasp fold, B domain"/>
    <property type="match status" value="1"/>
</dbReference>
<protein>
    <recommendedName>
        <fullName evidence="1 3">Glutathione synthetase</fullName>
        <shortName evidence="3">GSH-S</shortName>
        <ecNumber evidence="3">6.3.2.3</ecNumber>
    </recommendedName>
</protein>
<keyword evidence="3" id="KW-0317">Glutathione biosynthesis</keyword>
<keyword evidence="3" id="KW-0460">Magnesium</keyword>
<keyword evidence="3" id="KW-0436">Ligase</keyword>
<dbReference type="Gene3D" id="3.30.1490.80">
    <property type="match status" value="1"/>
</dbReference>
<keyword evidence="3" id="KW-0547">Nucleotide-binding</keyword>
<dbReference type="InterPro" id="IPR004887">
    <property type="entry name" value="GSH_synth_subst-bd"/>
</dbReference>
<comment type="similarity">
    <text evidence="3">Belongs to the eukaryotic GSH synthase family.</text>
</comment>
<proteinExistence type="inferred from homology"/>
<dbReference type="InterPro" id="IPR005615">
    <property type="entry name" value="Glutathione_synthase"/>
</dbReference>
<dbReference type="EC" id="6.3.2.3" evidence="3"/>